<dbReference type="PROSITE" id="PS50995">
    <property type="entry name" value="HTH_MARR_2"/>
    <property type="match status" value="1"/>
</dbReference>
<organism evidence="5 6">
    <name type="scientific">Streptomyces populi</name>
    <dbReference type="NCBI Taxonomy" id="2058924"/>
    <lineage>
        <taxon>Bacteria</taxon>
        <taxon>Bacillati</taxon>
        <taxon>Actinomycetota</taxon>
        <taxon>Actinomycetes</taxon>
        <taxon>Kitasatosporales</taxon>
        <taxon>Streptomycetaceae</taxon>
        <taxon>Streptomyces</taxon>
    </lineage>
</organism>
<dbReference type="PANTHER" id="PTHR33164:SF43">
    <property type="entry name" value="HTH-TYPE TRANSCRIPTIONAL REPRESSOR YETL"/>
    <property type="match status" value="1"/>
</dbReference>
<keyword evidence="2" id="KW-0238">DNA-binding</keyword>
<keyword evidence="6" id="KW-1185">Reference proteome</keyword>
<dbReference type="PRINTS" id="PR00598">
    <property type="entry name" value="HTHMARR"/>
</dbReference>
<dbReference type="Pfam" id="PF01047">
    <property type="entry name" value="MarR"/>
    <property type="match status" value="1"/>
</dbReference>
<proteinExistence type="predicted"/>
<dbReference type="InterPro" id="IPR039422">
    <property type="entry name" value="MarR/SlyA-like"/>
</dbReference>
<dbReference type="SUPFAM" id="SSF46785">
    <property type="entry name" value="Winged helix' DNA-binding domain"/>
    <property type="match status" value="1"/>
</dbReference>
<evidence type="ECO:0000256" key="2">
    <source>
        <dbReference type="ARBA" id="ARBA00023125"/>
    </source>
</evidence>
<comment type="caution">
    <text evidence="5">The sequence shown here is derived from an EMBL/GenBank/DDBJ whole genome shotgun (WGS) entry which is preliminary data.</text>
</comment>
<dbReference type="PANTHER" id="PTHR33164">
    <property type="entry name" value="TRANSCRIPTIONAL REGULATOR, MARR FAMILY"/>
    <property type="match status" value="1"/>
</dbReference>
<evidence type="ECO:0000313" key="5">
    <source>
        <dbReference type="EMBL" id="PKT71733.1"/>
    </source>
</evidence>
<dbReference type="AlphaFoldDB" id="A0A2I0SP75"/>
<dbReference type="RefSeq" id="WP_103550428.1">
    <property type="nucleotide sequence ID" value="NZ_JBHJSK010000002.1"/>
</dbReference>
<evidence type="ECO:0000313" key="6">
    <source>
        <dbReference type="Proteomes" id="UP000236178"/>
    </source>
</evidence>
<dbReference type="InterPro" id="IPR036390">
    <property type="entry name" value="WH_DNA-bd_sf"/>
</dbReference>
<dbReference type="SMART" id="SM00347">
    <property type="entry name" value="HTH_MARR"/>
    <property type="match status" value="1"/>
</dbReference>
<dbReference type="OrthoDB" id="4807076at2"/>
<evidence type="ECO:0000259" key="4">
    <source>
        <dbReference type="PROSITE" id="PS50995"/>
    </source>
</evidence>
<evidence type="ECO:0000256" key="3">
    <source>
        <dbReference type="ARBA" id="ARBA00023163"/>
    </source>
</evidence>
<dbReference type="InterPro" id="IPR000835">
    <property type="entry name" value="HTH_MarR-typ"/>
</dbReference>
<dbReference type="GO" id="GO:0003677">
    <property type="term" value="F:DNA binding"/>
    <property type="evidence" value="ECO:0007669"/>
    <property type="project" value="UniProtKB-KW"/>
</dbReference>
<dbReference type="InterPro" id="IPR023187">
    <property type="entry name" value="Tscrpt_reg_MarR-type_CS"/>
</dbReference>
<evidence type="ECO:0000256" key="1">
    <source>
        <dbReference type="ARBA" id="ARBA00023015"/>
    </source>
</evidence>
<protein>
    <submittedName>
        <fullName evidence="5">MarR family transcriptional regulator</fullName>
    </submittedName>
</protein>
<sequence>MKHVTNSDELARDADGLLHDPQVRASMAEFAAGDDILRLEAAAAARAAHRSVERLRAHGSEGRGLSAGAVDVLIRLRTLGEAGAHLGDLARSAGMTARNATGLVDTLESQGLVRRDPDPADRRSVLARITPAGLTWLEEFRAPTQRAMAALFHGFTDTELHQLRHLCLRLVQNQQRIAAHLAAAEGITPA</sequence>
<dbReference type="InterPro" id="IPR036388">
    <property type="entry name" value="WH-like_DNA-bd_sf"/>
</dbReference>
<dbReference type="GO" id="GO:0003700">
    <property type="term" value="F:DNA-binding transcription factor activity"/>
    <property type="evidence" value="ECO:0007669"/>
    <property type="project" value="InterPro"/>
</dbReference>
<dbReference type="EMBL" id="PJOS01000030">
    <property type="protein sequence ID" value="PKT71733.1"/>
    <property type="molecule type" value="Genomic_DNA"/>
</dbReference>
<dbReference type="PROSITE" id="PS01117">
    <property type="entry name" value="HTH_MARR_1"/>
    <property type="match status" value="1"/>
</dbReference>
<feature type="domain" description="HTH marR-type" evidence="4">
    <location>
        <begin position="33"/>
        <end position="172"/>
    </location>
</feature>
<dbReference type="Proteomes" id="UP000236178">
    <property type="component" value="Unassembled WGS sequence"/>
</dbReference>
<reference evidence="5 6" key="1">
    <citation type="submission" date="2017-12" db="EMBL/GenBank/DDBJ databases">
        <title>Streptomyces populusis sp. nov., a novel endophytic actinobacterium isolated from stems of Populus adenopoda Maxim.</title>
        <authorList>
            <person name="Wang Z."/>
        </authorList>
    </citation>
    <scope>NUCLEOTIDE SEQUENCE [LARGE SCALE GENOMIC DNA]</scope>
    <source>
        <strain evidence="5 6">A249</strain>
    </source>
</reference>
<keyword evidence="1" id="KW-0805">Transcription regulation</keyword>
<dbReference type="GO" id="GO:0006950">
    <property type="term" value="P:response to stress"/>
    <property type="evidence" value="ECO:0007669"/>
    <property type="project" value="TreeGrafter"/>
</dbReference>
<accession>A0A2I0SP75</accession>
<name>A0A2I0SP75_9ACTN</name>
<gene>
    <name evidence="5" type="ORF">CW362_17565</name>
</gene>
<keyword evidence="3" id="KW-0804">Transcription</keyword>
<dbReference type="Gene3D" id="1.10.10.10">
    <property type="entry name" value="Winged helix-like DNA-binding domain superfamily/Winged helix DNA-binding domain"/>
    <property type="match status" value="1"/>
</dbReference>